<name>A0A384WIG1_9CAUD</name>
<dbReference type="KEGG" id="vg:55003910"/>
<reference evidence="1 2" key="1">
    <citation type="submission" date="2017-08" db="EMBL/GenBank/DDBJ databases">
        <title>Genomic analysis reveals CRISPR-Cas mediated host-pathogen interaction between enterotoxigenic Escherichia coli and phages.</title>
        <authorList>
            <person name="Chakraborty S."/>
            <person name="Begum Y.A."/>
            <person name="Qadri F."/>
            <person name="Camilli A."/>
        </authorList>
    </citation>
    <scope>NUCLEOTIDE SEQUENCE [LARGE SCALE GENOMIC DNA]</scope>
</reference>
<dbReference type="EMBL" id="MF630921">
    <property type="protein sequence ID" value="ATI16968.1"/>
    <property type="molecule type" value="Genomic_DNA"/>
</dbReference>
<evidence type="ECO:0000313" key="1">
    <source>
        <dbReference type="EMBL" id="ATI16968.1"/>
    </source>
</evidence>
<dbReference type="Proteomes" id="UP000275089">
    <property type="component" value="Segment"/>
</dbReference>
<sequence length="75" mass="8207">MTAGLSPSSLRPEVYHRQCVVVHRRPGTSARPYCPRPGVLLAVPGRAPAVDERCDVRSCACTLLILLKIFDCVCQ</sequence>
<dbReference type="RefSeq" id="YP_009812837.1">
    <property type="nucleotide sequence ID" value="NC_048071.1"/>
</dbReference>
<organism evidence="1 2">
    <name type="scientific">Escherichia phage IMM-002</name>
    <dbReference type="NCBI Taxonomy" id="2041760"/>
    <lineage>
        <taxon>Viruses</taxon>
        <taxon>Duplodnaviria</taxon>
        <taxon>Heunggongvirae</taxon>
        <taxon>Uroviricota</taxon>
        <taxon>Caudoviricetes</taxon>
        <taxon>Autographivirales</taxon>
        <taxon>Autotranscriptaviridae</taxon>
        <taxon>Studiervirinae</taxon>
        <taxon>Kayfunavirus</taxon>
        <taxon>Kayfunavirus IMM002</taxon>
    </lineage>
</organism>
<evidence type="ECO:0000313" key="2">
    <source>
        <dbReference type="Proteomes" id="UP000275089"/>
    </source>
</evidence>
<keyword evidence="2" id="KW-1185">Reference proteome</keyword>
<dbReference type="GeneID" id="55003910"/>
<proteinExistence type="predicted"/>
<protein>
    <submittedName>
        <fullName evidence="1">Uncharacterized protein</fullName>
    </submittedName>
</protein>
<accession>A0A384WIG1</accession>